<evidence type="ECO:0000313" key="4">
    <source>
        <dbReference type="Proteomes" id="UP000247523"/>
    </source>
</evidence>
<dbReference type="Gene3D" id="3.40.50.880">
    <property type="match status" value="1"/>
</dbReference>
<proteinExistence type="predicted"/>
<dbReference type="Pfam" id="PF17132">
    <property type="entry name" value="Glyco_hydro_106"/>
    <property type="match status" value="1"/>
</dbReference>
<dbReference type="OrthoDB" id="9761519at2"/>
<dbReference type="PANTHER" id="PTHR36848:SF2">
    <property type="entry name" value="SECRETED PROTEIN"/>
    <property type="match status" value="1"/>
</dbReference>
<dbReference type="Proteomes" id="UP000216411">
    <property type="component" value="Unassembled WGS sequence"/>
</dbReference>
<dbReference type="AlphaFoldDB" id="A0A255IPB3"/>
<evidence type="ECO:0000313" key="3">
    <source>
        <dbReference type="Proteomes" id="UP000216411"/>
    </source>
</evidence>
<dbReference type="Proteomes" id="UP000247523">
    <property type="component" value="Unassembled WGS sequence"/>
</dbReference>
<dbReference type="InterPro" id="IPR029062">
    <property type="entry name" value="Class_I_gatase-like"/>
</dbReference>
<keyword evidence="3" id="KW-1185">Reference proteome</keyword>
<evidence type="ECO:0000313" key="2">
    <source>
        <dbReference type="EMBL" id="RDY31123.1"/>
    </source>
</evidence>
<name>A0A255IPB3_9FIRM</name>
<gene>
    <name evidence="1" type="ORF">C8E03_11617</name>
    <name evidence="2" type="ORF">CG710_011070</name>
</gene>
<sequence>MTFQEEFNNPSVKYRIKPFWFWNGELTEREIEIQIKEMAEKGLGGFFICARQGMSVPYLSQKWFDLVKFAAKKARDFGLEAWLYDEYPYPSGMSGGEVLLEHPEAEHMILKHISKDIEGLQDIEINLGWSGILYAKAFPVEKNKIKWDFPLDLKSRIGSLQTTQLYQTTGLTKYNNKRFFSYGPQKILSVKLPKGKWHIEVYTQTAMGDFKYYGGFFDPCNENAVKTFLNTTHERYRKAFGDGFGTFIQGMFSDEVGLLSPIPWSKLIPEYFERLKGYQIQEVLPALHNNTYQNAIKIRYDLYDALHKLFVESYHKQVAHWCKNNNLYYATEVPSMRMSTQRYSTIVGGDTAHEKLGKPLEWIYDEYIRNYRSNAKSVSSLSRQLGNEFAMIESFHSVGWTMNMQDAKWMIDRLGASGINLYNFHAFYYTIDAITKHDAPPSQFIQNPYWKHYKVLSDYVGRMGAFVTNTEAVIHVAVLDPVASLWSYLANPFHGFIYEGEDEHEKFCCDKLRDDWVSICKTLLFQQIDYDHLDAEILADAKIENGEIRLGRACYQVLIIPPSVCIEDNAFKKVKEFVQQGGKAAALGMLPTKPLGEENSQLLWQKLFGMNQSFQEEYFGGKSNNIIENNNICFYGDVHSKNWIDWCRGEINSLFEIRPDQQNQKNIVSTIRKDKEENIYIFVANQGARKTDVTIKYKNKMNFKTTEYCLENGTTKNIYLEDNILRLLPYESRCIQFSKVKRNHQDVQDKTANVIVIDTKNKMKVTIQGKNIFRLEEFEVSKDKLQWHKSTVKTFVEQCSETPILSGENYSFHGDFGTPKEITIQYPLNVYYRTTFEVKKPIEAISLLMDRGTIKDSFEIRLNNHILKIDDFISTFIIDFNNLLCDISGYLVQGLNELEIRVQVTKDEDGIRDPLYLYGEFGVQMERENLKYLTKISNETKLDLNYVKGFPYYSGTFDFETHVFCEDAKKDYLLKFDFEQACHECIEVFVNDKSIGVKAFSPYIWQTEKTIWKKGKNKINIKLTNTLGNMLDGMYFDYEKHLLVKI</sequence>
<accession>A0A255IPB3</accession>
<reference evidence="2" key="3">
    <citation type="submission" date="2018-07" db="EMBL/GenBank/DDBJ databases">
        <authorList>
            <person name="Quirk P.G."/>
            <person name="Krulwich T.A."/>
        </authorList>
    </citation>
    <scope>NUCLEOTIDE SEQUENCE</scope>
    <source>
        <strain evidence="2">CCRI-19302</strain>
    </source>
</reference>
<dbReference type="EMBL" id="QICS01000016">
    <property type="protein sequence ID" value="PXV85586.1"/>
    <property type="molecule type" value="Genomic_DNA"/>
</dbReference>
<organism evidence="1 4">
    <name type="scientific">Lachnotalea glycerini</name>
    <dbReference type="NCBI Taxonomy" id="1763509"/>
    <lineage>
        <taxon>Bacteria</taxon>
        <taxon>Bacillati</taxon>
        <taxon>Bacillota</taxon>
        <taxon>Clostridia</taxon>
        <taxon>Lachnospirales</taxon>
        <taxon>Lachnospiraceae</taxon>
        <taxon>Lachnotalea</taxon>
    </lineage>
</organism>
<dbReference type="InterPro" id="IPR053161">
    <property type="entry name" value="Ulvan_degrading_GH"/>
</dbReference>
<dbReference type="EMBL" id="NOKA02000021">
    <property type="protein sequence ID" value="RDY31123.1"/>
    <property type="molecule type" value="Genomic_DNA"/>
</dbReference>
<dbReference type="PANTHER" id="PTHR36848">
    <property type="entry name" value="DNA-BINDING PROTEIN (PUTATIVE SECRETED PROTEIN)-RELATED"/>
    <property type="match status" value="1"/>
</dbReference>
<evidence type="ECO:0000313" key="1">
    <source>
        <dbReference type="EMBL" id="PXV85586.1"/>
    </source>
</evidence>
<comment type="caution">
    <text evidence="1">The sequence shown here is derived from an EMBL/GenBank/DDBJ whole genome shotgun (WGS) entry which is preliminary data.</text>
</comment>
<protein>
    <submittedName>
        <fullName evidence="1">Alpha-L-rhamnosidase-like protein</fullName>
    </submittedName>
</protein>
<reference evidence="1 4" key="2">
    <citation type="submission" date="2018-05" db="EMBL/GenBank/DDBJ databases">
        <title>Genomic Encyclopedia of Type Strains, Phase IV (KMG-IV): sequencing the most valuable type-strain genomes for metagenomic binning, comparative biology and taxonomic classification.</title>
        <authorList>
            <person name="Goeker M."/>
        </authorList>
    </citation>
    <scope>NUCLEOTIDE SEQUENCE [LARGE SCALE GENOMIC DNA]</scope>
    <source>
        <strain evidence="1 4">DSM 28816</strain>
    </source>
</reference>
<dbReference type="RefSeq" id="WP_094376187.1">
    <property type="nucleotide sequence ID" value="NZ_NOKA02000021.1"/>
</dbReference>
<reference evidence="2 3" key="1">
    <citation type="journal article" date="2017" name="Genome Announc.">
        <title>Draft Genome Sequence of a Sporulating and Motile Strain of Lachnotalea glycerini Isolated from Water in Quebec City, Canada.</title>
        <authorList>
            <person name="Maheux A.F."/>
            <person name="Boudreau D.K."/>
            <person name="Berube E."/>
            <person name="Boissinot M."/>
            <person name="Raymond F."/>
            <person name="Brodeur S."/>
            <person name="Corbeil J."/>
            <person name="Isabel S."/>
            <person name="Omar R.F."/>
            <person name="Bergeron M.G."/>
        </authorList>
    </citation>
    <scope>NUCLEOTIDE SEQUENCE [LARGE SCALE GENOMIC DNA]</scope>
    <source>
        <strain evidence="2 3">CCRI-19302</strain>
    </source>
</reference>